<feature type="domain" description="DUF1565" evidence="1">
    <location>
        <begin position="77"/>
        <end position="336"/>
    </location>
</feature>
<dbReference type="SUPFAM" id="SSF51126">
    <property type="entry name" value="Pectin lyase-like"/>
    <property type="match status" value="1"/>
</dbReference>
<gene>
    <name evidence="2" type="ORF">IQB77_08220</name>
</gene>
<dbReference type="PROSITE" id="PS51257">
    <property type="entry name" value="PROKAR_LIPOPROTEIN"/>
    <property type="match status" value="1"/>
</dbReference>
<dbReference type="InterPro" id="IPR011459">
    <property type="entry name" value="DUF1565"/>
</dbReference>
<dbReference type="Proteomes" id="UP000644282">
    <property type="component" value="Unassembled WGS sequence"/>
</dbReference>
<evidence type="ECO:0000313" key="3">
    <source>
        <dbReference type="Proteomes" id="UP000644282"/>
    </source>
</evidence>
<reference evidence="2" key="1">
    <citation type="submission" date="2020-10" db="EMBL/GenBank/DDBJ databases">
        <title>New Zealand Leptospira genomics.</title>
        <authorList>
            <person name="Wilkinson D.A."/>
            <person name="Nisa S."/>
            <person name="Moinet M."/>
            <person name="Benschop J."/>
        </authorList>
    </citation>
    <scope>NUCLEOTIDE SEQUENCE</scope>
    <source>
        <strain evidence="2">ESR8</strain>
    </source>
</reference>
<organism evidence="2 3">
    <name type="scientific">Leptospira interrogans serovar Pomona</name>
    <dbReference type="NCBI Taxonomy" id="44276"/>
    <lineage>
        <taxon>Bacteria</taxon>
        <taxon>Pseudomonadati</taxon>
        <taxon>Spirochaetota</taxon>
        <taxon>Spirochaetia</taxon>
        <taxon>Leptospirales</taxon>
        <taxon>Leptospiraceae</taxon>
        <taxon>Leptospira</taxon>
    </lineage>
</organism>
<dbReference type="RefSeq" id="WP_017861594.1">
    <property type="nucleotide sequence ID" value="NZ_CP186594.1"/>
</dbReference>
<dbReference type="InterPro" id="IPR011050">
    <property type="entry name" value="Pectin_lyase_fold/virulence"/>
</dbReference>
<dbReference type="NCBIfam" id="NF047854">
    <property type="entry name" value="LIC10774_LIC10365_LIC10821_LIC11207_LIC11030_fam"/>
    <property type="match status" value="1"/>
</dbReference>
<dbReference type="AlphaFoldDB" id="A0AA41BIG8"/>
<dbReference type="EMBL" id="JADDXF010000011">
    <property type="protein sequence ID" value="MBE8429845.1"/>
    <property type="molecule type" value="Genomic_DNA"/>
</dbReference>
<dbReference type="Gene3D" id="2.160.20.10">
    <property type="entry name" value="Single-stranded right-handed beta-helix, Pectin lyase-like"/>
    <property type="match status" value="1"/>
</dbReference>
<dbReference type="Pfam" id="PF07602">
    <property type="entry name" value="DUF1565"/>
    <property type="match status" value="1"/>
</dbReference>
<protein>
    <submittedName>
        <fullName evidence="2">DUF1565 domain-containing protein</fullName>
    </submittedName>
</protein>
<sequence>MTYVIKISNSGKKMKQILSITLFMFLVGCVTENQESEKSSSVLSGVFNQQLLKLTLDHEKNSSSITVYNVSYFVDSVGGMDSYPGTSNQPFKTITKALSLVKAGDSIFVAPGTYDAASGERFPLIVPDEVQLIGDELGKGMVGGEQSTGYHGSGSFPRVGPTLISGFPTSTNDVRFNTITGKSLTIIAGFQIKNTYSNPMEGPLKGVAVFLQDAGTTIRNNTISALGINLNIHNLVQGGGGHIITGNKITSAIRGIDGPGSVEGVPSRIENNIISQNLIGVLTNADGLDFGGGSAGSVGNNILSCNSNCDLHIGSNQPGKTLYAMNNKWDHSPPTVSDLQPNVDIINSNYSVTILRTNGYTIATGACQ</sequence>
<accession>A0AA41BIG8</accession>
<dbReference type="InterPro" id="IPR012334">
    <property type="entry name" value="Pectin_lyas_fold"/>
</dbReference>
<comment type="caution">
    <text evidence="2">The sequence shown here is derived from an EMBL/GenBank/DDBJ whole genome shotgun (WGS) entry which is preliminary data.</text>
</comment>
<evidence type="ECO:0000313" key="2">
    <source>
        <dbReference type="EMBL" id="MBE8429845.1"/>
    </source>
</evidence>
<evidence type="ECO:0000259" key="1">
    <source>
        <dbReference type="Pfam" id="PF07602"/>
    </source>
</evidence>
<name>A0AA41BIG8_LEPIR</name>
<proteinExistence type="predicted"/>